<feature type="region of interest" description="Disordered" evidence="4">
    <location>
        <begin position="1"/>
        <end position="22"/>
    </location>
</feature>
<dbReference type="STRING" id="32264.T1KH49"/>
<name>T1KH49_TETUR</name>
<keyword evidence="2" id="KW-0677">Repeat</keyword>
<dbReference type="eggNOG" id="KOG1911">
    <property type="taxonomic scope" value="Eukaryota"/>
</dbReference>
<feature type="region of interest" description="Disordered" evidence="4">
    <location>
        <begin position="95"/>
        <end position="164"/>
    </location>
</feature>
<dbReference type="SMART" id="SM00298">
    <property type="entry name" value="CHROMO"/>
    <property type="match status" value="2"/>
</dbReference>
<dbReference type="PRINTS" id="PR00504">
    <property type="entry name" value="CHROMODOMAIN"/>
</dbReference>
<dbReference type="Pfam" id="PF01393">
    <property type="entry name" value="Chromo_shadow"/>
    <property type="match status" value="1"/>
</dbReference>
<dbReference type="Pfam" id="PF00385">
    <property type="entry name" value="Chromo"/>
    <property type="match status" value="1"/>
</dbReference>
<dbReference type="SUPFAM" id="SSF54160">
    <property type="entry name" value="Chromo domain-like"/>
    <property type="match status" value="2"/>
</dbReference>
<dbReference type="InterPro" id="IPR000953">
    <property type="entry name" value="Chromo/chromo_shadow_dom"/>
</dbReference>
<evidence type="ECO:0000313" key="6">
    <source>
        <dbReference type="EnsemblMetazoa" id="tetur11g03100.1"/>
    </source>
</evidence>
<organism evidence="6 7">
    <name type="scientific">Tetranychus urticae</name>
    <name type="common">Two-spotted spider mite</name>
    <dbReference type="NCBI Taxonomy" id="32264"/>
    <lineage>
        <taxon>Eukaryota</taxon>
        <taxon>Metazoa</taxon>
        <taxon>Ecdysozoa</taxon>
        <taxon>Arthropoda</taxon>
        <taxon>Chelicerata</taxon>
        <taxon>Arachnida</taxon>
        <taxon>Acari</taxon>
        <taxon>Acariformes</taxon>
        <taxon>Trombidiformes</taxon>
        <taxon>Prostigmata</taxon>
        <taxon>Eleutherengona</taxon>
        <taxon>Raphignathae</taxon>
        <taxon>Tetranychoidea</taxon>
        <taxon>Tetranychidae</taxon>
        <taxon>Tetranychus</taxon>
    </lineage>
</organism>
<dbReference type="InterPro" id="IPR023779">
    <property type="entry name" value="Chromodomain_CS"/>
</dbReference>
<evidence type="ECO:0000256" key="3">
    <source>
        <dbReference type="ARBA" id="ARBA00023242"/>
    </source>
</evidence>
<comment type="subcellular location">
    <subcellularLocation>
        <location evidence="1">Nucleus</location>
    </subcellularLocation>
</comment>
<protein>
    <recommendedName>
        <fullName evidence="5">Chromo domain-containing protein</fullName>
    </recommendedName>
</protein>
<proteinExistence type="predicted"/>
<dbReference type="InterPro" id="IPR017984">
    <property type="entry name" value="Chromo_dom_subgr"/>
</dbReference>
<dbReference type="Gene3D" id="2.40.50.40">
    <property type="match status" value="2"/>
</dbReference>
<dbReference type="FunFam" id="2.40.50.40:FF:000031">
    <property type="entry name" value="Heterochromatin protein 1"/>
    <property type="match status" value="1"/>
</dbReference>
<dbReference type="PANTHER" id="PTHR22812">
    <property type="entry name" value="CHROMOBOX PROTEIN"/>
    <property type="match status" value="1"/>
</dbReference>
<keyword evidence="3" id="KW-0539">Nucleus</keyword>
<dbReference type="InterPro" id="IPR023780">
    <property type="entry name" value="Chromo_domain"/>
</dbReference>
<dbReference type="KEGG" id="tut:107364187"/>
<dbReference type="SMART" id="SM00300">
    <property type="entry name" value="ChSh"/>
    <property type="match status" value="1"/>
</dbReference>
<sequence>MSETENTPDDVDSDGSEEPEVEYVVESIVDKRKKNGRIEYLIKWKDWPEEDNTWEPENHLSCPDLVEEFEKNLQAKKERSKAKIREKELERAKKFKSKEKVKKKSRDRVEDDLSGRKKKARVIESSSGTPSPACVENGSSSNRFFPSDDSISSDNDESNDLKKRLKAISENKTFSKLTNIKQESSDEADDDNEEEDGVTGFDRGLEPKKIIGAIRVEDKLMFLIKWESCKKSDLILAEEANIRCPQVVISYYEKRLKWVPDFNGNDEN</sequence>
<gene>
    <name evidence="6" type="primary">107364187</name>
</gene>
<feature type="compositionally biased region" description="Acidic residues" evidence="4">
    <location>
        <begin position="185"/>
        <end position="197"/>
    </location>
</feature>
<dbReference type="EMBL" id="CAEY01000073">
    <property type="status" value="NOT_ANNOTATED_CDS"/>
    <property type="molecule type" value="Genomic_DNA"/>
</dbReference>
<dbReference type="InterPro" id="IPR016197">
    <property type="entry name" value="Chromo-like_dom_sf"/>
</dbReference>
<feature type="domain" description="Chromo" evidence="5">
    <location>
        <begin position="23"/>
        <end position="81"/>
    </location>
</feature>
<dbReference type="HOGENOM" id="CLU_045874_1_1_1"/>
<feature type="region of interest" description="Disordered" evidence="4">
    <location>
        <begin position="176"/>
        <end position="203"/>
    </location>
</feature>
<evidence type="ECO:0000256" key="2">
    <source>
        <dbReference type="ARBA" id="ARBA00022737"/>
    </source>
</evidence>
<dbReference type="CDD" id="cd00024">
    <property type="entry name" value="CD_CSD"/>
    <property type="match status" value="1"/>
</dbReference>
<evidence type="ECO:0000313" key="7">
    <source>
        <dbReference type="Proteomes" id="UP000015104"/>
    </source>
</evidence>
<dbReference type="InterPro" id="IPR051219">
    <property type="entry name" value="Heterochromatin_chromo-domain"/>
</dbReference>
<dbReference type="AlphaFoldDB" id="T1KH49"/>
<dbReference type="CDD" id="cd00034">
    <property type="entry name" value="CSD"/>
    <property type="match status" value="1"/>
</dbReference>
<dbReference type="GO" id="GO:0005634">
    <property type="term" value="C:nucleus"/>
    <property type="evidence" value="ECO:0007669"/>
    <property type="project" value="UniProtKB-SubCell"/>
</dbReference>
<dbReference type="GO" id="GO:0000792">
    <property type="term" value="C:heterochromatin"/>
    <property type="evidence" value="ECO:0007669"/>
    <property type="project" value="UniProtKB-ARBA"/>
</dbReference>
<dbReference type="OrthoDB" id="1918685at2759"/>
<dbReference type="InterPro" id="IPR008251">
    <property type="entry name" value="Chromo_shadow_dom"/>
</dbReference>
<dbReference type="EnsemblMetazoa" id="tetur11g03100.1">
    <property type="protein sequence ID" value="tetur11g03100.1"/>
    <property type="gene ID" value="tetur11g03100"/>
</dbReference>
<reference evidence="7" key="1">
    <citation type="submission" date="2011-08" db="EMBL/GenBank/DDBJ databases">
        <authorList>
            <person name="Rombauts S."/>
        </authorList>
    </citation>
    <scope>NUCLEOTIDE SEQUENCE</scope>
    <source>
        <strain evidence="7">London</strain>
    </source>
</reference>
<dbReference type="PROSITE" id="PS00598">
    <property type="entry name" value="CHROMO_1"/>
    <property type="match status" value="1"/>
</dbReference>
<evidence type="ECO:0000259" key="5">
    <source>
        <dbReference type="PROSITE" id="PS50013"/>
    </source>
</evidence>
<dbReference type="PROSITE" id="PS50013">
    <property type="entry name" value="CHROMO_2"/>
    <property type="match status" value="2"/>
</dbReference>
<evidence type="ECO:0000256" key="1">
    <source>
        <dbReference type="ARBA" id="ARBA00004123"/>
    </source>
</evidence>
<feature type="compositionally biased region" description="Basic residues" evidence="4">
    <location>
        <begin position="95"/>
        <end position="106"/>
    </location>
</feature>
<dbReference type="Proteomes" id="UP000015104">
    <property type="component" value="Unassembled WGS sequence"/>
</dbReference>
<feature type="domain" description="Chromo" evidence="5">
    <location>
        <begin position="205"/>
        <end position="263"/>
    </location>
</feature>
<accession>T1KH49</accession>
<keyword evidence="7" id="KW-1185">Reference proteome</keyword>
<reference evidence="6" key="2">
    <citation type="submission" date="2015-06" db="UniProtKB">
        <authorList>
            <consortium name="EnsemblMetazoa"/>
        </authorList>
    </citation>
    <scope>IDENTIFICATION</scope>
</reference>
<dbReference type="OMA" id="IKWESCK"/>
<evidence type="ECO:0000256" key="4">
    <source>
        <dbReference type="SAM" id="MobiDB-lite"/>
    </source>
</evidence>